<evidence type="ECO:0000313" key="3">
    <source>
        <dbReference type="Proteomes" id="UP001589716"/>
    </source>
</evidence>
<feature type="region of interest" description="Disordered" evidence="1">
    <location>
        <begin position="1"/>
        <end position="54"/>
    </location>
</feature>
<feature type="compositionally biased region" description="Gly residues" evidence="1">
    <location>
        <begin position="31"/>
        <end position="40"/>
    </location>
</feature>
<feature type="compositionally biased region" description="Polar residues" evidence="1">
    <location>
        <begin position="9"/>
        <end position="26"/>
    </location>
</feature>
<sequence>MSFDDEWAQQKSAVMERQSTSMQLNQLPADPGGGGGGGGQPDLATSPAKKKAAANTIETQIQPDLKTAADAADEGTNGAVAEFKGWDTASGLKKAHEHWDSQVKRLNARLESEKSSLRNTSTLFQNNDLTTGYSFAPTQSKVSGI</sequence>
<dbReference type="Proteomes" id="UP001589716">
    <property type="component" value="Unassembled WGS sequence"/>
</dbReference>
<reference evidence="2 3" key="1">
    <citation type="submission" date="2024-09" db="EMBL/GenBank/DDBJ databases">
        <authorList>
            <person name="Sun Q."/>
            <person name="Mori K."/>
        </authorList>
    </citation>
    <scope>NUCLEOTIDE SEQUENCE [LARGE SCALE GENOMIC DNA]</scope>
    <source>
        <strain evidence="2 3">JCM 4414</strain>
    </source>
</reference>
<evidence type="ECO:0000256" key="1">
    <source>
        <dbReference type="SAM" id="MobiDB-lite"/>
    </source>
</evidence>
<comment type="caution">
    <text evidence="2">The sequence shown here is derived from an EMBL/GenBank/DDBJ whole genome shotgun (WGS) entry which is preliminary data.</text>
</comment>
<dbReference type="EMBL" id="JBHMCT010000016">
    <property type="protein sequence ID" value="MFB9557667.1"/>
    <property type="molecule type" value="Genomic_DNA"/>
</dbReference>
<dbReference type="RefSeq" id="WP_345485210.1">
    <property type="nucleotide sequence ID" value="NZ_BAAAWU010000001.1"/>
</dbReference>
<protein>
    <submittedName>
        <fullName evidence="2">Uncharacterized protein</fullName>
    </submittedName>
</protein>
<evidence type="ECO:0000313" key="2">
    <source>
        <dbReference type="EMBL" id="MFB9557667.1"/>
    </source>
</evidence>
<name>A0ABV5QVX6_9ACTN</name>
<organism evidence="2 3">
    <name type="scientific">Streptomyces roseoviridis</name>
    <dbReference type="NCBI Taxonomy" id="67361"/>
    <lineage>
        <taxon>Bacteria</taxon>
        <taxon>Bacillati</taxon>
        <taxon>Actinomycetota</taxon>
        <taxon>Actinomycetes</taxon>
        <taxon>Kitasatosporales</taxon>
        <taxon>Streptomycetaceae</taxon>
        <taxon>Streptomyces</taxon>
    </lineage>
</organism>
<accession>A0ABV5QVX6</accession>
<gene>
    <name evidence="2" type="ORF">ACFFTP_26210</name>
</gene>
<proteinExistence type="predicted"/>
<keyword evidence="3" id="KW-1185">Reference proteome</keyword>